<feature type="compositionally biased region" description="Basic and acidic residues" evidence="7">
    <location>
        <begin position="18"/>
        <end position="79"/>
    </location>
</feature>
<dbReference type="VEuPathDB" id="FungiDB:BD410DRAFT_784277"/>
<dbReference type="GO" id="GO:0003755">
    <property type="term" value="F:peptidyl-prolyl cis-trans isomerase activity"/>
    <property type="evidence" value="ECO:0007669"/>
    <property type="project" value="UniProtKB-UniRule"/>
</dbReference>
<dbReference type="GO" id="GO:0006364">
    <property type="term" value="P:rRNA processing"/>
    <property type="evidence" value="ECO:0007669"/>
    <property type="project" value="InterPro"/>
</dbReference>
<feature type="compositionally biased region" description="Low complexity" evidence="7">
    <location>
        <begin position="85"/>
        <end position="101"/>
    </location>
</feature>
<dbReference type="InterPro" id="IPR046357">
    <property type="entry name" value="PPIase_dom_sf"/>
</dbReference>
<dbReference type="EMBL" id="ML170162">
    <property type="protein sequence ID" value="TDL26209.1"/>
    <property type="molecule type" value="Genomic_DNA"/>
</dbReference>
<keyword evidence="4 5" id="KW-0413">Isomerase</keyword>
<dbReference type="InterPro" id="IPR043323">
    <property type="entry name" value="PIN4"/>
</dbReference>
<protein>
    <recommendedName>
        <fullName evidence="6">Peptidyl-prolyl cis-trans isomerase</fullName>
        <ecNumber evidence="6">5.2.1.8</ecNumber>
    </recommendedName>
</protein>
<dbReference type="SUPFAM" id="SSF54534">
    <property type="entry name" value="FKBP-like"/>
    <property type="match status" value="1"/>
</dbReference>
<dbReference type="OrthoDB" id="1911748at2759"/>
<comment type="catalytic activity">
    <reaction evidence="1 6">
        <text>[protein]-peptidylproline (omega=180) = [protein]-peptidylproline (omega=0)</text>
        <dbReference type="Rhea" id="RHEA:16237"/>
        <dbReference type="Rhea" id="RHEA-COMP:10747"/>
        <dbReference type="Rhea" id="RHEA-COMP:10748"/>
        <dbReference type="ChEBI" id="CHEBI:83833"/>
        <dbReference type="ChEBI" id="CHEBI:83834"/>
        <dbReference type="EC" id="5.2.1.8"/>
    </reaction>
</comment>
<name>A0A4Y7QH98_9AGAM</name>
<evidence type="ECO:0000313" key="10">
    <source>
        <dbReference type="Proteomes" id="UP000294933"/>
    </source>
</evidence>
<reference evidence="9 10" key="1">
    <citation type="submission" date="2018-06" db="EMBL/GenBank/DDBJ databases">
        <title>A transcriptomic atlas of mushroom development highlights an independent origin of complex multicellularity.</title>
        <authorList>
            <consortium name="DOE Joint Genome Institute"/>
            <person name="Krizsan K."/>
            <person name="Almasi E."/>
            <person name="Merenyi Z."/>
            <person name="Sahu N."/>
            <person name="Viragh M."/>
            <person name="Koszo T."/>
            <person name="Mondo S."/>
            <person name="Kiss B."/>
            <person name="Balint B."/>
            <person name="Kues U."/>
            <person name="Barry K."/>
            <person name="Hegedus J.C."/>
            <person name="Henrissat B."/>
            <person name="Johnson J."/>
            <person name="Lipzen A."/>
            <person name="Ohm R."/>
            <person name="Nagy I."/>
            <person name="Pangilinan J."/>
            <person name="Yan J."/>
            <person name="Xiong Y."/>
            <person name="Grigoriev I.V."/>
            <person name="Hibbett D.S."/>
            <person name="Nagy L.G."/>
        </authorList>
    </citation>
    <scope>NUCLEOTIDE SEQUENCE [LARGE SCALE GENOMIC DNA]</scope>
    <source>
        <strain evidence="9 10">SZMC22713</strain>
    </source>
</reference>
<organism evidence="9 10">
    <name type="scientific">Rickenella mellea</name>
    <dbReference type="NCBI Taxonomy" id="50990"/>
    <lineage>
        <taxon>Eukaryota</taxon>
        <taxon>Fungi</taxon>
        <taxon>Dikarya</taxon>
        <taxon>Basidiomycota</taxon>
        <taxon>Agaricomycotina</taxon>
        <taxon>Agaricomycetes</taxon>
        <taxon>Hymenochaetales</taxon>
        <taxon>Rickenellaceae</taxon>
        <taxon>Rickenella</taxon>
    </lineage>
</organism>
<dbReference type="AlphaFoldDB" id="A0A4Y7QH98"/>
<dbReference type="PROSITE" id="PS50198">
    <property type="entry name" value="PPIC_PPIASE_2"/>
    <property type="match status" value="1"/>
</dbReference>
<keyword evidence="3 5" id="KW-0697">Rotamase</keyword>
<evidence type="ECO:0000256" key="7">
    <source>
        <dbReference type="SAM" id="MobiDB-lite"/>
    </source>
</evidence>
<dbReference type="STRING" id="50990.A0A4Y7QH98"/>
<evidence type="ECO:0000256" key="4">
    <source>
        <dbReference type="ARBA" id="ARBA00023235"/>
    </source>
</evidence>
<dbReference type="InterPro" id="IPR023058">
    <property type="entry name" value="PPIase_PpiC_CS"/>
</dbReference>
<dbReference type="EC" id="5.2.1.8" evidence="6"/>
<evidence type="ECO:0000313" key="9">
    <source>
        <dbReference type="EMBL" id="TDL26209.1"/>
    </source>
</evidence>
<dbReference type="Proteomes" id="UP000294933">
    <property type="component" value="Unassembled WGS sequence"/>
</dbReference>
<keyword evidence="10" id="KW-1185">Reference proteome</keyword>
<evidence type="ECO:0000256" key="1">
    <source>
        <dbReference type="ARBA" id="ARBA00000971"/>
    </source>
</evidence>
<evidence type="ECO:0000256" key="6">
    <source>
        <dbReference type="RuleBase" id="RU363014"/>
    </source>
</evidence>
<comment type="similarity">
    <text evidence="2">Belongs to the PpiC/parvulin rotamase family. PIN4 subfamily.</text>
</comment>
<feature type="domain" description="PpiC" evidence="8">
    <location>
        <begin position="109"/>
        <end position="205"/>
    </location>
</feature>
<sequence length="207" mass="23015">MSTSSSSIMMLQFLKMGQKVDDNEKRDKKDKDKDGKEKKDKESEKKDPAIKVEVVKGENVIKDEDKPLNRPPGFRKDMSELSPLTKASSPTKDSTPSKSPTRLSPSESPMAVNVRHILCQNRSKATEALQQIQDGEPFDKVALEYSEDKGSIKAGGSLGWISKGYMMDRSFENAAFALEPSTIESPILSSLVSTSFGYHIILVEDRR</sequence>
<dbReference type="InterPro" id="IPR000297">
    <property type="entry name" value="PPIase_PpiC"/>
</dbReference>
<gene>
    <name evidence="9" type="ORF">BD410DRAFT_784277</name>
</gene>
<evidence type="ECO:0000256" key="5">
    <source>
        <dbReference type="PROSITE-ProRule" id="PRU00278"/>
    </source>
</evidence>
<dbReference type="PROSITE" id="PS01096">
    <property type="entry name" value="PPIC_PPIASE_1"/>
    <property type="match status" value="1"/>
</dbReference>
<accession>A0A4Y7QH98</accession>
<evidence type="ECO:0000256" key="3">
    <source>
        <dbReference type="ARBA" id="ARBA00023110"/>
    </source>
</evidence>
<evidence type="ECO:0000259" key="8">
    <source>
        <dbReference type="PROSITE" id="PS50198"/>
    </source>
</evidence>
<feature type="region of interest" description="Disordered" evidence="7">
    <location>
        <begin position="1"/>
        <end position="109"/>
    </location>
</feature>
<dbReference type="Gene3D" id="3.10.50.40">
    <property type="match status" value="1"/>
</dbReference>
<proteinExistence type="inferred from homology"/>
<dbReference type="Pfam" id="PF13616">
    <property type="entry name" value="Rotamase_3"/>
    <property type="match status" value="1"/>
</dbReference>
<evidence type="ECO:0000256" key="2">
    <source>
        <dbReference type="ARBA" id="ARBA00010242"/>
    </source>
</evidence>
<dbReference type="GO" id="GO:0003677">
    <property type="term" value="F:DNA binding"/>
    <property type="evidence" value="ECO:0007669"/>
    <property type="project" value="InterPro"/>
</dbReference>
<dbReference type="PANTHER" id="PTHR45995">
    <property type="match status" value="1"/>
</dbReference>